<keyword evidence="1" id="KW-1133">Transmembrane helix</keyword>
<name>A0A0S7C4Z0_9BACT</name>
<accession>A0A0S7C4Z0</accession>
<dbReference type="STRING" id="1678841.TBC1_112196"/>
<dbReference type="EMBL" id="DF968182">
    <property type="protein sequence ID" value="GAP44035.1"/>
    <property type="molecule type" value="Genomic_DNA"/>
</dbReference>
<feature type="transmembrane region" description="Helical" evidence="1">
    <location>
        <begin position="21"/>
        <end position="45"/>
    </location>
</feature>
<keyword evidence="3" id="KW-1185">Reference proteome</keyword>
<evidence type="ECO:0000313" key="2">
    <source>
        <dbReference type="EMBL" id="GAP44035.1"/>
    </source>
</evidence>
<dbReference type="RefSeq" id="WP_062042147.1">
    <property type="nucleotide sequence ID" value="NZ_DF968182.1"/>
</dbReference>
<organism evidence="2">
    <name type="scientific">Lentimicrobium saccharophilum</name>
    <dbReference type="NCBI Taxonomy" id="1678841"/>
    <lineage>
        <taxon>Bacteria</taxon>
        <taxon>Pseudomonadati</taxon>
        <taxon>Bacteroidota</taxon>
        <taxon>Bacteroidia</taxon>
        <taxon>Bacteroidales</taxon>
        <taxon>Lentimicrobiaceae</taxon>
        <taxon>Lentimicrobium</taxon>
    </lineage>
</organism>
<gene>
    <name evidence="2" type="ORF">TBC1_112196</name>
</gene>
<proteinExistence type="predicted"/>
<reference evidence="2" key="1">
    <citation type="journal article" date="2015" name="Genome Announc.">
        <title>Draft Genome Sequence of Bacteroidales Strain TBC1, a Novel Isolate from a Methanogenic Wastewater Treatment System.</title>
        <authorList>
            <person name="Tourlousse D.M."/>
            <person name="Matsuura N."/>
            <person name="Sun L."/>
            <person name="Toyonaga M."/>
            <person name="Kuroda K."/>
            <person name="Ohashi A."/>
            <person name="Cruz R."/>
            <person name="Yamaguchi T."/>
            <person name="Sekiguchi Y."/>
        </authorList>
    </citation>
    <scope>NUCLEOTIDE SEQUENCE [LARGE SCALE GENOMIC DNA]</scope>
    <source>
        <strain evidence="2">TBC1</strain>
    </source>
</reference>
<evidence type="ECO:0000256" key="1">
    <source>
        <dbReference type="SAM" id="Phobius"/>
    </source>
</evidence>
<keyword evidence="1" id="KW-0812">Transmembrane</keyword>
<protein>
    <submittedName>
        <fullName evidence="2">Uncharacterized protein</fullName>
    </submittedName>
</protein>
<dbReference type="Proteomes" id="UP000053091">
    <property type="component" value="Unassembled WGS sequence"/>
</dbReference>
<sequence>MTETPDDSTYPQQQKKKKRGCCSGCLIVILVIVVAIAGLFGYYWYKSIPKKSPVEKEYNSIPGYFENE</sequence>
<keyword evidence="1" id="KW-0472">Membrane</keyword>
<dbReference type="AlphaFoldDB" id="A0A0S7C4Z0"/>
<evidence type="ECO:0000313" key="3">
    <source>
        <dbReference type="Proteomes" id="UP000053091"/>
    </source>
</evidence>